<evidence type="ECO:0000259" key="6">
    <source>
        <dbReference type="PROSITE" id="PS50249"/>
    </source>
</evidence>
<dbReference type="InterPro" id="IPR037518">
    <property type="entry name" value="MPN"/>
</dbReference>
<accession>A0A6J6XU32</accession>
<gene>
    <name evidence="7" type="ORF">UFOPK2975_01201</name>
</gene>
<dbReference type="GO" id="GO:0006508">
    <property type="term" value="P:proteolysis"/>
    <property type="evidence" value="ECO:0007669"/>
    <property type="project" value="UniProtKB-KW"/>
</dbReference>
<evidence type="ECO:0000256" key="4">
    <source>
        <dbReference type="ARBA" id="ARBA00022833"/>
    </source>
</evidence>
<protein>
    <submittedName>
        <fullName evidence="7">Unannotated protein</fullName>
    </submittedName>
</protein>
<name>A0A6J6XU32_9ZZZZ</name>
<dbReference type="SMART" id="SM00232">
    <property type="entry name" value="JAB_MPN"/>
    <property type="match status" value="1"/>
</dbReference>
<evidence type="ECO:0000256" key="3">
    <source>
        <dbReference type="ARBA" id="ARBA00022801"/>
    </source>
</evidence>
<dbReference type="PANTHER" id="PTHR34858:SF1">
    <property type="entry name" value="CYSO-CYSTEINE PEPTIDASE"/>
    <property type="match status" value="1"/>
</dbReference>
<dbReference type="EMBL" id="CAFAAG010000116">
    <property type="protein sequence ID" value="CAB4799999.1"/>
    <property type="molecule type" value="Genomic_DNA"/>
</dbReference>
<evidence type="ECO:0000256" key="2">
    <source>
        <dbReference type="ARBA" id="ARBA00022723"/>
    </source>
</evidence>
<keyword evidence="2" id="KW-0479">Metal-binding</keyword>
<dbReference type="PROSITE" id="PS50249">
    <property type="entry name" value="MPN"/>
    <property type="match status" value="1"/>
</dbReference>
<dbReference type="GO" id="GO:0008270">
    <property type="term" value="F:zinc ion binding"/>
    <property type="evidence" value="ECO:0007669"/>
    <property type="project" value="TreeGrafter"/>
</dbReference>
<dbReference type="SUPFAM" id="SSF102712">
    <property type="entry name" value="JAB1/MPN domain"/>
    <property type="match status" value="1"/>
</dbReference>
<sequence>MTSDPTRPLQVSASIMKQIGDHAIACYPEEACGLLVGSGATNTVLEFHPTENTAKSARVYTINAREHLIIERDAENAGLEVIGVIHSHTHTEAYPSGTDVAQAPDPTWHYMIVTLKRGVPEPRNYRIINEVITETPIQVS</sequence>
<evidence type="ECO:0000313" key="7">
    <source>
        <dbReference type="EMBL" id="CAB4799999.1"/>
    </source>
</evidence>
<dbReference type="InterPro" id="IPR000555">
    <property type="entry name" value="JAMM/MPN+_dom"/>
</dbReference>
<reference evidence="7" key="1">
    <citation type="submission" date="2020-05" db="EMBL/GenBank/DDBJ databases">
        <authorList>
            <person name="Chiriac C."/>
            <person name="Salcher M."/>
            <person name="Ghai R."/>
            <person name="Kavagutti S V."/>
        </authorList>
    </citation>
    <scope>NUCLEOTIDE SEQUENCE</scope>
</reference>
<evidence type="ECO:0000256" key="5">
    <source>
        <dbReference type="ARBA" id="ARBA00023049"/>
    </source>
</evidence>
<dbReference type="CDD" id="cd08070">
    <property type="entry name" value="MPN_like"/>
    <property type="match status" value="1"/>
</dbReference>
<keyword evidence="4" id="KW-0862">Zinc</keyword>
<keyword evidence="5" id="KW-0482">Metalloprotease</keyword>
<feature type="domain" description="MPN" evidence="6">
    <location>
        <begin position="9"/>
        <end position="140"/>
    </location>
</feature>
<dbReference type="Pfam" id="PF14464">
    <property type="entry name" value="Prok-JAB"/>
    <property type="match status" value="1"/>
</dbReference>
<dbReference type="Gene3D" id="3.40.140.10">
    <property type="entry name" value="Cytidine Deaminase, domain 2"/>
    <property type="match status" value="1"/>
</dbReference>
<keyword evidence="3" id="KW-0378">Hydrolase</keyword>
<dbReference type="AlphaFoldDB" id="A0A6J6XU32"/>
<dbReference type="InterPro" id="IPR051929">
    <property type="entry name" value="VirAsm_ModProt"/>
</dbReference>
<proteinExistence type="predicted"/>
<dbReference type="InterPro" id="IPR028090">
    <property type="entry name" value="JAB_dom_prok"/>
</dbReference>
<keyword evidence="1" id="KW-0645">Protease</keyword>
<dbReference type="GO" id="GO:0008235">
    <property type="term" value="F:metalloexopeptidase activity"/>
    <property type="evidence" value="ECO:0007669"/>
    <property type="project" value="TreeGrafter"/>
</dbReference>
<organism evidence="7">
    <name type="scientific">freshwater metagenome</name>
    <dbReference type="NCBI Taxonomy" id="449393"/>
    <lineage>
        <taxon>unclassified sequences</taxon>
        <taxon>metagenomes</taxon>
        <taxon>ecological metagenomes</taxon>
    </lineage>
</organism>
<evidence type="ECO:0000256" key="1">
    <source>
        <dbReference type="ARBA" id="ARBA00022670"/>
    </source>
</evidence>
<dbReference type="PANTHER" id="PTHR34858">
    <property type="entry name" value="CYSO-CYSTEINE PEPTIDASE"/>
    <property type="match status" value="1"/>
</dbReference>